<evidence type="ECO:0000313" key="1">
    <source>
        <dbReference type="EMBL" id="PSW95560.1"/>
    </source>
</evidence>
<proteinExistence type="predicted"/>
<evidence type="ECO:0000313" key="2">
    <source>
        <dbReference type="Proteomes" id="UP000241190"/>
    </source>
</evidence>
<sequence length="69" mass="7510">MSLPSLLGLVYSRRKKAAVKTAAFLNVAELLRGLADLNPALLTRSKLPLLFRCKKAAVKTAAFLNVAER</sequence>
<comment type="caution">
    <text evidence="1">The sequence shown here is derived from an EMBL/GenBank/DDBJ whole genome shotgun (WGS) entry which is preliminary data.</text>
</comment>
<gene>
    <name evidence="1" type="ORF">C9J52_11420</name>
</gene>
<name>A0ABX5GRI8_9GAMM</name>
<reference evidence="1 2" key="1">
    <citation type="submission" date="2018-03" db="EMBL/GenBank/DDBJ databases">
        <title>Whole genome sequencing of Histamine producing bacteria.</title>
        <authorList>
            <person name="Butler K."/>
        </authorList>
    </citation>
    <scope>NUCLEOTIDE SEQUENCE [LARGE SCALE GENOMIC DNA]</scope>
    <source>
        <strain evidence="1 2">ATCC 51761</strain>
    </source>
</reference>
<organism evidence="1 2">
    <name type="scientific">Photobacterium iliopiscarium</name>
    <dbReference type="NCBI Taxonomy" id="56192"/>
    <lineage>
        <taxon>Bacteria</taxon>
        <taxon>Pseudomonadati</taxon>
        <taxon>Pseudomonadota</taxon>
        <taxon>Gammaproteobacteria</taxon>
        <taxon>Vibrionales</taxon>
        <taxon>Vibrionaceae</taxon>
        <taxon>Photobacterium</taxon>
    </lineage>
</organism>
<dbReference type="Proteomes" id="UP000241190">
    <property type="component" value="Unassembled WGS sequence"/>
</dbReference>
<keyword evidence="2" id="KW-1185">Reference proteome</keyword>
<accession>A0ABX5GRI8</accession>
<protein>
    <submittedName>
        <fullName evidence="1">Uncharacterized protein</fullName>
    </submittedName>
</protein>
<dbReference type="EMBL" id="PYOP01000017">
    <property type="protein sequence ID" value="PSW95560.1"/>
    <property type="molecule type" value="Genomic_DNA"/>
</dbReference>